<dbReference type="PANTHER" id="PTHR33531">
    <property type="entry name" value="RUBRERYTHRIN SUBFAMILY"/>
    <property type="match status" value="1"/>
</dbReference>
<dbReference type="PANTHER" id="PTHR33531:SF7">
    <property type="entry name" value="HYPOTHETICAL MEMBRANE PROTEIN, CONSERVED"/>
    <property type="match status" value="1"/>
</dbReference>
<dbReference type="SUPFAM" id="SSF47240">
    <property type="entry name" value="Ferritin-like"/>
    <property type="match status" value="1"/>
</dbReference>
<keyword evidence="3" id="KW-1185">Reference proteome</keyword>
<dbReference type="InterPro" id="IPR009078">
    <property type="entry name" value="Ferritin-like_SF"/>
</dbReference>
<protein>
    <submittedName>
        <fullName evidence="2">Rubrerythrin family protein</fullName>
    </submittedName>
</protein>
<evidence type="ECO:0000313" key="2">
    <source>
        <dbReference type="EMBL" id="THF55514.1"/>
    </source>
</evidence>
<dbReference type="CDD" id="cd01045">
    <property type="entry name" value="Ferritin_like_AB"/>
    <property type="match status" value="1"/>
</dbReference>
<name>A0ABY2Q3H7_9HYPH</name>
<proteinExistence type="predicted"/>
<gene>
    <name evidence="2" type="ORF">E6C48_17960</name>
</gene>
<accession>A0ABY2Q3H7</accession>
<comment type="caution">
    <text evidence="2">The sequence shown here is derived from an EMBL/GenBank/DDBJ whole genome shotgun (WGS) entry which is preliminary data.</text>
</comment>
<dbReference type="EMBL" id="SSNY01000011">
    <property type="protein sequence ID" value="THF55514.1"/>
    <property type="molecule type" value="Genomic_DNA"/>
</dbReference>
<sequence length="292" mass="33140">MLCVNEEDHVMTRLTSEPTASIRSMDELLAVAMAMEKESAERYAALGERMRAAGRQELSEVFDRLVREETGHIEMVSDWSEQVLHHAPRPPAHGADTEGVFDDESLELVAPELIDAYRSWAVAVRNEERAFAFWSYVAAHGPSPEIRQAAERMAREELEHAKTLRRERRKAFFKQHRPGRVIRETCDLASLEMEVCTRLEEYADMNANKNRYRDLALEARMISLDLASDPLQDPAPVAPTPPRSLDALCEWLADYYIDAGEHLLSQAARDRAQALATIAVKRLAIVRDLESE</sequence>
<feature type="domain" description="Rubrerythrin diiron-binding" evidence="1">
    <location>
        <begin position="27"/>
        <end position="82"/>
    </location>
</feature>
<dbReference type="Proteomes" id="UP000306441">
    <property type="component" value="Unassembled WGS sequence"/>
</dbReference>
<evidence type="ECO:0000313" key="3">
    <source>
        <dbReference type="Proteomes" id="UP000306441"/>
    </source>
</evidence>
<dbReference type="InterPro" id="IPR012347">
    <property type="entry name" value="Ferritin-like"/>
</dbReference>
<reference evidence="2 3" key="1">
    <citation type="submission" date="2019-04" db="EMBL/GenBank/DDBJ databases">
        <title>Mesorhizobium composti sp. nov., isolated from compost.</title>
        <authorList>
            <person name="Lin S.-Y."/>
            <person name="Hameed A."/>
            <person name="Hsieh Y.-T."/>
            <person name="Young C.-C."/>
        </authorList>
    </citation>
    <scope>NUCLEOTIDE SEQUENCE [LARGE SCALE GENOMIC DNA]</scope>
    <source>
        <strain evidence="2 3">CC-YTH430</strain>
    </source>
</reference>
<dbReference type="Gene3D" id="1.20.1260.10">
    <property type="match status" value="1"/>
</dbReference>
<organism evidence="2 3">
    <name type="scientific">Ollibium composti</name>
    <dbReference type="NCBI Taxonomy" id="2675109"/>
    <lineage>
        <taxon>Bacteria</taxon>
        <taxon>Pseudomonadati</taxon>
        <taxon>Pseudomonadota</taxon>
        <taxon>Alphaproteobacteria</taxon>
        <taxon>Hyphomicrobiales</taxon>
        <taxon>Phyllobacteriaceae</taxon>
        <taxon>Ollibium</taxon>
    </lineage>
</organism>
<evidence type="ECO:0000259" key="1">
    <source>
        <dbReference type="Pfam" id="PF02915"/>
    </source>
</evidence>
<dbReference type="Pfam" id="PF02915">
    <property type="entry name" value="Rubrerythrin"/>
    <property type="match status" value="1"/>
</dbReference>
<dbReference type="InterPro" id="IPR003251">
    <property type="entry name" value="Rr_diiron-bd_dom"/>
</dbReference>